<dbReference type="KEGG" id="acru:HHL28_13455"/>
<feature type="transmembrane region" description="Helical" evidence="6">
    <location>
        <begin position="39"/>
        <end position="59"/>
    </location>
</feature>
<evidence type="ECO:0000256" key="1">
    <source>
        <dbReference type="ARBA" id="ARBA00004141"/>
    </source>
</evidence>
<evidence type="ECO:0000256" key="5">
    <source>
        <dbReference type="ARBA" id="ARBA00023136"/>
    </source>
</evidence>
<evidence type="ECO:0000313" key="8">
    <source>
        <dbReference type="EMBL" id="QJE73966.1"/>
    </source>
</evidence>
<dbReference type="AlphaFoldDB" id="A0A858RAE5"/>
<dbReference type="InterPro" id="IPR050638">
    <property type="entry name" value="AA-Vitamin_Transporters"/>
</dbReference>
<feature type="transmembrane region" description="Helical" evidence="6">
    <location>
        <begin position="183"/>
        <end position="202"/>
    </location>
</feature>
<accession>A0A858RAE5</accession>
<keyword evidence="3 6" id="KW-0812">Transmembrane</keyword>
<gene>
    <name evidence="8" type="ORF">HHL28_13455</name>
</gene>
<dbReference type="GO" id="GO:0016020">
    <property type="term" value="C:membrane"/>
    <property type="evidence" value="ECO:0007669"/>
    <property type="project" value="UniProtKB-SubCell"/>
</dbReference>
<dbReference type="EMBL" id="CP051775">
    <property type="protein sequence ID" value="QJE73966.1"/>
    <property type="molecule type" value="Genomic_DNA"/>
</dbReference>
<dbReference type="SUPFAM" id="SSF103481">
    <property type="entry name" value="Multidrug resistance efflux transporter EmrE"/>
    <property type="match status" value="2"/>
</dbReference>
<evidence type="ECO:0000259" key="7">
    <source>
        <dbReference type="Pfam" id="PF00892"/>
    </source>
</evidence>
<feature type="domain" description="EamA" evidence="7">
    <location>
        <begin position="154"/>
        <end position="287"/>
    </location>
</feature>
<sequence length="290" mass="29917">MPPDSPWARMAPALFVLLWSTGFIGGKLGLPYAEPLTFLLVRMVLVAALLGGVALAVRAPWPKSRGEAGRIALAGLLVHGTYLGGVFTALEHGLPAGTVALVVGLQPLLTAAVAGPLLGETVTGRQWLGFGLGLCGVALVVWEKLSLGPGMVAGLGLATLALVGITAGTLYQKRHCGGMDLRSGTAIQYAASAVLFGILAPLTEDMAIDWTGEFVFALAWLCLVLSVGAIFLLFALIRRGAASRVASLFYLTPPTTAIMAWLLFGETLGAFALAGMAVVAVAVALVLRKG</sequence>
<feature type="transmembrane region" description="Helical" evidence="6">
    <location>
        <begin position="270"/>
        <end position="287"/>
    </location>
</feature>
<comment type="similarity">
    <text evidence="2">Belongs to the EamA transporter family.</text>
</comment>
<reference evidence="8" key="1">
    <citation type="submission" date="2020-04" db="EMBL/GenBank/DDBJ databases">
        <title>A desert anoxygenic phototrophic bacterium fixes CO2 using RubisCO under aerobic conditions.</title>
        <authorList>
            <person name="Tang K."/>
        </authorList>
    </citation>
    <scope>NUCLEOTIDE SEQUENCE [LARGE SCALE GENOMIC DNA]</scope>
    <source>
        <strain evidence="8">MIMtkB3</strain>
    </source>
</reference>
<dbReference type="Pfam" id="PF00892">
    <property type="entry name" value="EamA"/>
    <property type="match status" value="2"/>
</dbReference>
<evidence type="ECO:0000256" key="3">
    <source>
        <dbReference type="ARBA" id="ARBA00022692"/>
    </source>
</evidence>
<feature type="transmembrane region" description="Helical" evidence="6">
    <location>
        <begin position="71"/>
        <end position="90"/>
    </location>
</feature>
<dbReference type="PANTHER" id="PTHR32322">
    <property type="entry name" value="INNER MEMBRANE TRANSPORTER"/>
    <property type="match status" value="1"/>
</dbReference>
<evidence type="ECO:0000256" key="2">
    <source>
        <dbReference type="ARBA" id="ARBA00007362"/>
    </source>
</evidence>
<protein>
    <submittedName>
        <fullName evidence="8">DMT family transporter</fullName>
    </submittedName>
</protein>
<keyword evidence="9" id="KW-1185">Reference proteome</keyword>
<feature type="domain" description="EamA" evidence="7">
    <location>
        <begin position="14"/>
        <end position="141"/>
    </location>
</feature>
<keyword evidence="4 6" id="KW-1133">Transmembrane helix</keyword>
<feature type="transmembrane region" description="Helical" evidence="6">
    <location>
        <begin position="96"/>
        <end position="115"/>
    </location>
</feature>
<keyword evidence="5 6" id="KW-0472">Membrane</keyword>
<evidence type="ECO:0000256" key="6">
    <source>
        <dbReference type="SAM" id="Phobius"/>
    </source>
</evidence>
<feature type="transmembrane region" description="Helical" evidence="6">
    <location>
        <begin position="151"/>
        <end position="171"/>
    </location>
</feature>
<dbReference type="InterPro" id="IPR037185">
    <property type="entry name" value="EmrE-like"/>
</dbReference>
<dbReference type="Gene3D" id="1.10.3730.20">
    <property type="match status" value="1"/>
</dbReference>
<comment type="subcellular location">
    <subcellularLocation>
        <location evidence="1">Membrane</location>
        <topology evidence="1">Multi-pass membrane protein</topology>
    </subcellularLocation>
</comment>
<organism evidence="8 9">
    <name type="scientific">Aerophototrophica crusticola</name>
    <dbReference type="NCBI Taxonomy" id="1709002"/>
    <lineage>
        <taxon>Bacteria</taxon>
        <taxon>Pseudomonadati</taxon>
        <taxon>Pseudomonadota</taxon>
        <taxon>Alphaproteobacteria</taxon>
        <taxon>Rhodospirillales</taxon>
        <taxon>Rhodospirillaceae</taxon>
        <taxon>Aerophototrophica</taxon>
    </lineage>
</organism>
<dbReference type="Proteomes" id="UP000501891">
    <property type="component" value="Chromosome"/>
</dbReference>
<evidence type="ECO:0000313" key="9">
    <source>
        <dbReference type="Proteomes" id="UP000501891"/>
    </source>
</evidence>
<proteinExistence type="inferred from homology"/>
<name>A0A858RAE5_9PROT</name>
<feature type="transmembrane region" description="Helical" evidence="6">
    <location>
        <begin position="214"/>
        <end position="236"/>
    </location>
</feature>
<dbReference type="PANTHER" id="PTHR32322:SF2">
    <property type="entry name" value="EAMA DOMAIN-CONTAINING PROTEIN"/>
    <property type="match status" value="1"/>
</dbReference>
<feature type="transmembrane region" description="Helical" evidence="6">
    <location>
        <begin position="248"/>
        <end position="264"/>
    </location>
</feature>
<evidence type="ECO:0000256" key="4">
    <source>
        <dbReference type="ARBA" id="ARBA00022989"/>
    </source>
</evidence>
<dbReference type="InterPro" id="IPR000620">
    <property type="entry name" value="EamA_dom"/>
</dbReference>